<evidence type="ECO:0008006" key="3">
    <source>
        <dbReference type="Google" id="ProtNLM"/>
    </source>
</evidence>
<keyword evidence="2" id="KW-1185">Reference proteome</keyword>
<name>A0A2T4IK45_9RHOO</name>
<protein>
    <recommendedName>
        <fullName evidence="3">Exopolysaccharide biosynthesis operon protein EpsL</fullName>
    </recommendedName>
</protein>
<evidence type="ECO:0000313" key="2">
    <source>
        <dbReference type="Proteomes" id="UP000241193"/>
    </source>
</evidence>
<sequence>MSIPNRWGDAPVSASVAAPLPLVVLLGAMLFPCAAMAGEEGFSVGLSQLIQYDSNLYRLPDGAVAPRGERGDRISLTGVQLGFDRTVSRQRLRADLDLSHSAYRHHDDLDYTAPDGRLSWDWVAGRQWSGTLVHQYSETLAGFDDVGGTEQVIRRFRRSAGRAVLRIDPQWAVGVGVVHSRSWYKDGRRPLSEFDARTVNADLTWITRAGNRLQLSVQEADGRYPNRLAVAGSIRDYRQRQWRVGMDWQLTAAFAVNGELGHTSRTYALAPARDFSGTTGQLALRWVPTAKLALNLRWRRDIGAEEDLVANYALTRVLAFEPVWAATSKISAGLIAERRERDYGGDPELGFGGLVPRRDDRTERFGLWARYQASDWASFQLRAERQRRSSALVSRNYDADTVSVFANFIF</sequence>
<comment type="caution">
    <text evidence="1">The sequence shown here is derived from an EMBL/GenBank/DDBJ whole genome shotgun (WGS) entry which is preliminary data.</text>
</comment>
<dbReference type="NCBIfam" id="TIGR03014">
    <property type="entry name" value="EpsL"/>
    <property type="match status" value="1"/>
</dbReference>
<gene>
    <name evidence="1" type="ORF">C8261_01570</name>
</gene>
<reference evidence="1 2" key="2">
    <citation type="submission" date="2018-04" db="EMBL/GenBank/DDBJ databases">
        <title>Thauera lacus sp. nov., isolated from an saline lake in Inner Mongolia, China.</title>
        <authorList>
            <person name="Liang Q.-Y."/>
        </authorList>
    </citation>
    <scope>NUCLEOTIDE SEQUENCE [LARGE SCALE GENOMIC DNA]</scope>
    <source>
        <strain evidence="1 2">D20</strain>
    </source>
</reference>
<dbReference type="AlphaFoldDB" id="A0A2T4IK45"/>
<dbReference type="RefSeq" id="WP_107491890.1">
    <property type="nucleotide sequence ID" value="NZ_PZKC01000001.1"/>
</dbReference>
<dbReference type="EMBL" id="PZKC01000001">
    <property type="protein sequence ID" value="PTD98130.1"/>
    <property type="molecule type" value="Genomic_DNA"/>
</dbReference>
<accession>A0A2T4IK45</accession>
<dbReference type="InterPro" id="IPR017465">
    <property type="entry name" value="EpsL_proteobac"/>
</dbReference>
<dbReference type="OrthoDB" id="8576304at2"/>
<evidence type="ECO:0000313" key="1">
    <source>
        <dbReference type="EMBL" id="PTD98130.1"/>
    </source>
</evidence>
<proteinExistence type="predicted"/>
<reference evidence="1 2" key="1">
    <citation type="submission" date="2018-03" db="EMBL/GenBank/DDBJ databases">
        <authorList>
            <person name="Keele B.F."/>
        </authorList>
    </citation>
    <scope>NUCLEOTIDE SEQUENCE [LARGE SCALE GENOMIC DNA]</scope>
    <source>
        <strain evidence="1 2">D20</strain>
    </source>
</reference>
<dbReference type="Proteomes" id="UP000241193">
    <property type="component" value="Unassembled WGS sequence"/>
</dbReference>
<organism evidence="1 2">
    <name type="scientific">Pseudothauera lacus</name>
    <dbReference type="NCBI Taxonomy" id="2136175"/>
    <lineage>
        <taxon>Bacteria</taxon>
        <taxon>Pseudomonadati</taxon>
        <taxon>Pseudomonadota</taxon>
        <taxon>Betaproteobacteria</taxon>
        <taxon>Rhodocyclales</taxon>
        <taxon>Zoogloeaceae</taxon>
        <taxon>Pseudothauera</taxon>
    </lineage>
</organism>